<keyword evidence="2" id="KW-1185">Reference proteome</keyword>
<protein>
    <recommendedName>
        <fullName evidence="3">DUF4393 domain-containing protein</fullName>
    </recommendedName>
</protein>
<sequence length="248" mass="27397">MTKMGENLLPIVAKEAGKAATPAVNAAGGTLSEVWQGLVGDKIVAWRIKNAAKAQQKLEKELSERGLKLDRNSVTERYAVTWFDKVSEEDEPEIQELFAKLLANAAEGNEAARDRRNIKLISNFTPATAKLFSEICCVVKKNSEKWGNLNLNFGLYELESTDEVIRQKIGRVLEYEHLLASNLISVQQTLTDHGFGGSDSEQFGAVRTDVFGSEHLVGVKTSLKMTEMGMSLGIALGLLQKINERSKW</sequence>
<gene>
    <name evidence="1" type="ORF">K3136_05905</name>
</gene>
<dbReference type="Proteomes" id="UP000824321">
    <property type="component" value="Chromosome"/>
</dbReference>
<proteinExistence type="predicted"/>
<evidence type="ECO:0000313" key="1">
    <source>
        <dbReference type="EMBL" id="QZD96223.1"/>
    </source>
</evidence>
<dbReference type="InterPro" id="IPR025506">
    <property type="entry name" value="Abi_alpha"/>
</dbReference>
<evidence type="ECO:0008006" key="3">
    <source>
        <dbReference type="Google" id="ProtNLM"/>
    </source>
</evidence>
<dbReference type="Pfam" id="PF14337">
    <property type="entry name" value="Abi_alpha"/>
    <property type="match status" value="1"/>
</dbReference>
<dbReference type="EMBL" id="CP081294">
    <property type="protein sequence ID" value="QZD96223.1"/>
    <property type="molecule type" value="Genomic_DNA"/>
</dbReference>
<organism evidence="1 2">
    <name type="scientific">Qipengyuania gelatinilytica</name>
    <dbReference type="NCBI Taxonomy" id="2867231"/>
    <lineage>
        <taxon>Bacteria</taxon>
        <taxon>Pseudomonadati</taxon>
        <taxon>Pseudomonadota</taxon>
        <taxon>Alphaproteobacteria</taxon>
        <taxon>Sphingomonadales</taxon>
        <taxon>Erythrobacteraceae</taxon>
        <taxon>Qipengyuania</taxon>
    </lineage>
</organism>
<reference evidence="1 2" key="1">
    <citation type="submission" date="2021-08" db="EMBL/GenBank/DDBJ databases">
        <title>Comparative Genomics Analysis of the Genus Qipengyuania Reveals Extensive Genetic Diversity and Metabolic Versatility, Including the Description of Fifteen Novel Species.</title>
        <authorList>
            <person name="Liu Y."/>
        </authorList>
    </citation>
    <scope>NUCLEOTIDE SEQUENCE [LARGE SCALE GENOMIC DNA]</scope>
    <source>
        <strain evidence="1 2">1NDH1</strain>
    </source>
</reference>
<dbReference type="RefSeq" id="WP_221431947.1">
    <property type="nucleotide sequence ID" value="NZ_CP081294.1"/>
</dbReference>
<accession>A0ABX9A8J5</accession>
<evidence type="ECO:0000313" key="2">
    <source>
        <dbReference type="Proteomes" id="UP000824321"/>
    </source>
</evidence>
<name>A0ABX9A8J5_9SPHN</name>